<reference evidence="1" key="1">
    <citation type="submission" date="2020-07" db="EMBL/GenBank/DDBJ databases">
        <title>Genomic analysis of a strain of Sedimentibacter Hydroxybenzoicus DSM7310.</title>
        <authorList>
            <person name="Ma S."/>
        </authorList>
    </citation>
    <scope>NUCLEOTIDE SEQUENCE</scope>
    <source>
        <strain evidence="1">DSM 7310</strain>
    </source>
</reference>
<dbReference type="RefSeq" id="WP_179237286.1">
    <property type="nucleotide sequence ID" value="NZ_JACBNQ010000003.1"/>
</dbReference>
<protein>
    <submittedName>
        <fullName evidence="1">Uncharacterized protein</fullName>
    </submittedName>
</protein>
<accession>A0A974GVP9</accession>
<comment type="caution">
    <text evidence="1">The sequence shown here is derived from an EMBL/GenBank/DDBJ whole genome shotgun (WGS) entry which is preliminary data.</text>
</comment>
<keyword evidence="2" id="KW-1185">Reference proteome</keyword>
<dbReference type="EMBL" id="JACBNQ010000003">
    <property type="protein sequence ID" value="NYB73599.1"/>
    <property type="molecule type" value="Genomic_DNA"/>
</dbReference>
<dbReference type="Proteomes" id="UP000611629">
    <property type="component" value="Unassembled WGS sequence"/>
</dbReference>
<gene>
    <name evidence="1" type="ORF">HZF24_05535</name>
</gene>
<organism evidence="1 2">
    <name type="scientific">Sedimentibacter hydroxybenzoicus DSM 7310</name>
    <dbReference type="NCBI Taxonomy" id="1123245"/>
    <lineage>
        <taxon>Bacteria</taxon>
        <taxon>Bacillati</taxon>
        <taxon>Bacillota</taxon>
        <taxon>Tissierellia</taxon>
        <taxon>Sedimentibacter</taxon>
    </lineage>
</organism>
<evidence type="ECO:0000313" key="2">
    <source>
        <dbReference type="Proteomes" id="UP000611629"/>
    </source>
</evidence>
<name>A0A974GVP9_SEDHY</name>
<evidence type="ECO:0000313" key="1">
    <source>
        <dbReference type="EMBL" id="NYB73599.1"/>
    </source>
</evidence>
<sequence length="135" mass="15481">MNIEVYFNRIYSVAFQLTGDKEIAEEISTKAIMNTISNFNKDNEITVGMFKLTILELFKIYLIMPKSRCNDNIKGIQSALLKLKPVNRALVIWKDILGFKLSDNTPLSGSYGELYKELIYGRKELKEHISIGQID</sequence>
<proteinExistence type="predicted"/>
<dbReference type="AlphaFoldDB" id="A0A974GVP9"/>